<gene>
    <name evidence="2" type="primary">ATP8</name>
</gene>
<sequence>MSQMHPMNWVLSLFLFMTLLFFFMVGVYYILFPQISSGLDSSEEYFSKHIGSNSINFVKNSMSFINF</sequence>
<keyword evidence="1" id="KW-1133">Transmembrane helix</keyword>
<organism evidence="2">
    <name type="scientific">Falcolipeurus quadripustulatus</name>
    <dbReference type="NCBI Taxonomy" id="2358485"/>
    <lineage>
        <taxon>Eukaryota</taxon>
        <taxon>Metazoa</taxon>
        <taxon>Ecdysozoa</taxon>
        <taxon>Arthropoda</taxon>
        <taxon>Hexapoda</taxon>
        <taxon>Insecta</taxon>
        <taxon>Pterygota</taxon>
        <taxon>Neoptera</taxon>
        <taxon>Paraneoptera</taxon>
        <taxon>Psocodea</taxon>
        <taxon>Troctomorpha</taxon>
        <taxon>Phthiraptera</taxon>
        <taxon>Ischnocera</taxon>
        <taxon>Philopteridae</taxon>
        <taxon>Falcolipeurus</taxon>
    </lineage>
</organism>
<keyword evidence="1" id="KW-0812">Transmembrane</keyword>
<protein>
    <submittedName>
        <fullName evidence="2">ATP synthase F0 subunit 8</fullName>
    </submittedName>
</protein>
<dbReference type="EMBL" id="MH001226">
    <property type="protein sequence ID" value="AYC65875.1"/>
    <property type="molecule type" value="Genomic_DNA"/>
</dbReference>
<proteinExistence type="predicted"/>
<name>A0A386B2A4_9NEOP</name>
<feature type="transmembrane region" description="Helical" evidence="1">
    <location>
        <begin position="9"/>
        <end position="31"/>
    </location>
</feature>
<evidence type="ECO:0000256" key="1">
    <source>
        <dbReference type="SAM" id="Phobius"/>
    </source>
</evidence>
<accession>A0A386B2A4</accession>
<keyword evidence="2" id="KW-0496">Mitochondrion</keyword>
<dbReference type="AlphaFoldDB" id="A0A386B2A4"/>
<reference evidence="2" key="1">
    <citation type="journal article" date="2018" name="Syst. Biol.">
        <title>Mitochondrial Genome Fragmentation Unites the Parasitic Lice of Eutherian Mammals.</title>
        <authorList>
            <person name="Song F."/>
            <person name="Li H."/>
            <person name="Liu G.-H."/>
            <person name="Wang W."/>
            <person name="James P."/>
            <person name="Colwell D.D."/>
            <person name="Tran A."/>
            <person name="Gong S."/>
            <person name="Cai W."/>
            <person name="Shao R."/>
        </authorList>
    </citation>
    <scope>NUCLEOTIDE SEQUENCE</scope>
</reference>
<geneLocation type="mitochondrion" evidence="2"/>
<keyword evidence="1" id="KW-0472">Membrane</keyword>
<evidence type="ECO:0000313" key="2">
    <source>
        <dbReference type="EMBL" id="AYC65875.1"/>
    </source>
</evidence>